<dbReference type="Gene3D" id="1.20.5.1930">
    <property type="match status" value="1"/>
</dbReference>
<evidence type="ECO:0000313" key="14">
    <source>
        <dbReference type="Proteomes" id="UP001219037"/>
    </source>
</evidence>
<dbReference type="InterPro" id="IPR011712">
    <property type="entry name" value="Sig_transdc_His_kin_sub3_dim/P"/>
</dbReference>
<name>A0ABY8H731_9MICC</name>
<dbReference type="EMBL" id="CP121252">
    <property type="protein sequence ID" value="WFP16736.1"/>
    <property type="molecule type" value="Genomic_DNA"/>
</dbReference>
<dbReference type="InterPro" id="IPR050482">
    <property type="entry name" value="Sensor_HK_TwoCompSys"/>
</dbReference>
<evidence type="ECO:0000256" key="8">
    <source>
        <dbReference type="ARBA" id="ARBA00023012"/>
    </source>
</evidence>
<evidence type="ECO:0000256" key="2">
    <source>
        <dbReference type="ARBA" id="ARBA00012438"/>
    </source>
</evidence>
<dbReference type="GO" id="GO:0016301">
    <property type="term" value="F:kinase activity"/>
    <property type="evidence" value="ECO:0007669"/>
    <property type="project" value="UniProtKB-KW"/>
</dbReference>
<dbReference type="Gene3D" id="3.30.565.10">
    <property type="entry name" value="Histidine kinase-like ATPase, C-terminal domain"/>
    <property type="match status" value="1"/>
</dbReference>
<dbReference type="InterPro" id="IPR036890">
    <property type="entry name" value="HATPase_C_sf"/>
</dbReference>
<dbReference type="CDD" id="cd16917">
    <property type="entry name" value="HATPase_UhpB-NarQ-NarX-like"/>
    <property type="match status" value="1"/>
</dbReference>
<dbReference type="SUPFAM" id="SSF55874">
    <property type="entry name" value="ATPase domain of HSP90 chaperone/DNA topoisomerase II/histidine kinase"/>
    <property type="match status" value="1"/>
</dbReference>
<evidence type="ECO:0000256" key="7">
    <source>
        <dbReference type="ARBA" id="ARBA00022840"/>
    </source>
</evidence>
<evidence type="ECO:0000259" key="10">
    <source>
        <dbReference type="Pfam" id="PF02518"/>
    </source>
</evidence>
<keyword evidence="14" id="KW-1185">Reference proteome</keyword>
<dbReference type="InterPro" id="IPR025828">
    <property type="entry name" value="Put_sensor_dom"/>
</dbReference>
<gene>
    <name evidence="13" type="ORF">P8192_00995</name>
</gene>
<dbReference type="PANTHER" id="PTHR24421">
    <property type="entry name" value="NITRATE/NITRITE SENSOR PROTEIN NARX-RELATED"/>
    <property type="match status" value="1"/>
</dbReference>
<feature type="transmembrane region" description="Helical" evidence="9">
    <location>
        <begin position="118"/>
        <end position="138"/>
    </location>
</feature>
<dbReference type="EC" id="2.7.13.3" evidence="2"/>
<feature type="domain" description="Histidine kinase/HSP90-like ATPase" evidence="10">
    <location>
        <begin position="326"/>
        <end position="412"/>
    </location>
</feature>
<accession>A0ABY8H731</accession>
<evidence type="ECO:0000256" key="9">
    <source>
        <dbReference type="SAM" id="Phobius"/>
    </source>
</evidence>
<evidence type="ECO:0000259" key="12">
    <source>
        <dbReference type="Pfam" id="PF13796"/>
    </source>
</evidence>
<dbReference type="RefSeq" id="WP_278157833.1">
    <property type="nucleotide sequence ID" value="NZ_CP121252.1"/>
</dbReference>
<reference evidence="13 14" key="1">
    <citation type="submission" date="2023-04" db="EMBL/GenBank/DDBJ databases">
        <title>Funneling lignin-derived compounds into biodiesel using alkali-halophilic Citricoccus sp. P2.</title>
        <authorList>
            <person name="Luo C.-B."/>
        </authorList>
    </citation>
    <scope>NUCLEOTIDE SEQUENCE [LARGE SCALE GENOMIC DNA]</scope>
    <source>
        <strain evidence="13 14">P2</strain>
    </source>
</reference>
<keyword evidence="9" id="KW-0472">Membrane</keyword>
<protein>
    <recommendedName>
        <fullName evidence="2">histidine kinase</fullName>
        <ecNumber evidence="2">2.7.13.3</ecNumber>
    </recommendedName>
</protein>
<dbReference type="Pfam" id="PF02518">
    <property type="entry name" value="HATPase_c"/>
    <property type="match status" value="1"/>
</dbReference>
<keyword evidence="3" id="KW-0597">Phosphoprotein</keyword>
<evidence type="ECO:0000259" key="11">
    <source>
        <dbReference type="Pfam" id="PF07730"/>
    </source>
</evidence>
<sequence length="427" mass="46352">MNTTTTPPRPHFLVGAASVLLSGLLSVTWLIVSVSIFFTGIGSLPAGLMGVLLLVPWVMVMRWIARLERRRALAVHGIDTIEPARTVSDKPGFLGWLHTLGLTVISWPFWRSVLHHHLNMFIAFFPSLVFYSGIWALWTSIEASIVVPDARVLAWQPGPFLMILGGALWFVAGLAALTAGIFAERGLARVMLPNGDEALREEVHELTARRQGAVDAAEQERMRIERDLHDGIQPRLVSLAMTLGLAKTKMDQDLDSAKHLVDEAHTEAKAVITDLRQLARGIHPAVLSDRGLDAALSSLAARSPIPVDLNVSVPGRLPREQEAVAYFVIAETLTNITKHSHASRATVLVTVEHDQLYLRVEDDGRGGAMVRRDGVSTGLAGLSDRVRATGGSFEIASPVGGPTVITAHVPLTTQAQHQPSQTSEEQS</sequence>
<feature type="transmembrane region" description="Helical" evidence="9">
    <location>
        <begin position="12"/>
        <end position="38"/>
    </location>
</feature>
<evidence type="ECO:0000256" key="6">
    <source>
        <dbReference type="ARBA" id="ARBA00022777"/>
    </source>
</evidence>
<dbReference type="PANTHER" id="PTHR24421:SF10">
    <property type="entry name" value="NITRATE_NITRITE SENSOR PROTEIN NARQ"/>
    <property type="match status" value="1"/>
</dbReference>
<feature type="transmembrane region" description="Helical" evidence="9">
    <location>
        <begin position="44"/>
        <end position="65"/>
    </location>
</feature>
<keyword evidence="8" id="KW-0902">Two-component regulatory system</keyword>
<organism evidence="13 14">
    <name type="scientific">Citricoccus muralis</name>
    <dbReference type="NCBI Taxonomy" id="169134"/>
    <lineage>
        <taxon>Bacteria</taxon>
        <taxon>Bacillati</taxon>
        <taxon>Actinomycetota</taxon>
        <taxon>Actinomycetes</taxon>
        <taxon>Micrococcales</taxon>
        <taxon>Micrococcaceae</taxon>
        <taxon>Citricoccus</taxon>
    </lineage>
</organism>
<comment type="catalytic activity">
    <reaction evidence="1">
        <text>ATP + protein L-histidine = ADP + protein N-phospho-L-histidine.</text>
        <dbReference type="EC" id="2.7.13.3"/>
    </reaction>
</comment>
<keyword evidence="4" id="KW-0808">Transferase</keyword>
<evidence type="ECO:0000256" key="1">
    <source>
        <dbReference type="ARBA" id="ARBA00000085"/>
    </source>
</evidence>
<feature type="transmembrane region" description="Helical" evidence="9">
    <location>
        <begin position="158"/>
        <end position="183"/>
    </location>
</feature>
<dbReference type="Pfam" id="PF13796">
    <property type="entry name" value="Sensor"/>
    <property type="match status" value="1"/>
</dbReference>
<keyword evidence="5" id="KW-0547">Nucleotide-binding</keyword>
<feature type="domain" description="Putative sensor" evidence="12">
    <location>
        <begin position="19"/>
        <end position="192"/>
    </location>
</feature>
<evidence type="ECO:0000256" key="5">
    <source>
        <dbReference type="ARBA" id="ARBA00022741"/>
    </source>
</evidence>
<proteinExistence type="predicted"/>
<evidence type="ECO:0000256" key="4">
    <source>
        <dbReference type="ARBA" id="ARBA00022679"/>
    </source>
</evidence>
<keyword evidence="6 13" id="KW-0418">Kinase</keyword>
<feature type="domain" description="Signal transduction histidine kinase subgroup 3 dimerisation and phosphoacceptor" evidence="11">
    <location>
        <begin position="220"/>
        <end position="287"/>
    </location>
</feature>
<keyword evidence="9" id="KW-0812">Transmembrane</keyword>
<dbReference type="Pfam" id="PF07730">
    <property type="entry name" value="HisKA_3"/>
    <property type="match status" value="1"/>
</dbReference>
<keyword evidence="9" id="KW-1133">Transmembrane helix</keyword>
<dbReference type="InterPro" id="IPR003594">
    <property type="entry name" value="HATPase_dom"/>
</dbReference>
<keyword evidence="7" id="KW-0067">ATP-binding</keyword>
<evidence type="ECO:0000256" key="3">
    <source>
        <dbReference type="ARBA" id="ARBA00022553"/>
    </source>
</evidence>
<dbReference type="Proteomes" id="UP001219037">
    <property type="component" value="Chromosome"/>
</dbReference>
<evidence type="ECO:0000313" key="13">
    <source>
        <dbReference type="EMBL" id="WFP16736.1"/>
    </source>
</evidence>